<dbReference type="Proteomes" id="UP001597118">
    <property type="component" value="Unassembled WGS sequence"/>
</dbReference>
<keyword evidence="1" id="KW-0812">Transmembrane</keyword>
<proteinExistence type="predicted"/>
<comment type="caution">
    <text evidence="2">The sequence shown here is derived from an EMBL/GenBank/DDBJ whole genome shotgun (WGS) entry which is preliminary data.</text>
</comment>
<keyword evidence="1" id="KW-1133">Transmembrane helix</keyword>
<gene>
    <name evidence="2" type="ORF">ACFSAH_03345</name>
</gene>
<reference evidence="3" key="1">
    <citation type="journal article" date="2019" name="Int. J. Syst. Evol. Microbiol.">
        <title>The Global Catalogue of Microorganisms (GCM) 10K type strain sequencing project: providing services to taxonomists for standard genome sequencing and annotation.</title>
        <authorList>
            <consortium name="The Broad Institute Genomics Platform"/>
            <consortium name="The Broad Institute Genome Sequencing Center for Infectious Disease"/>
            <person name="Wu L."/>
            <person name="Ma J."/>
        </authorList>
    </citation>
    <scope>NUCLEOTIDE SEQUENCE [LARGE SCALE GENOMIC DNA]</scope>
    <source>
        <strain evidence="3">CCUG 53762</strain>
    </source>
</reference>
<evidence type="ECO:0000313" key="2">
    <source>
        <dbReference type="EMBL" id="MFD1628895.1"/>
    </source>
</evidence>
<evidence type="ECO:0008006" key="4">
    <source>
        <dbReference type="Google" id="ProtNLM"/>
    </source>
</evidence>
<sequence>MEEQDNRTPSIWRILLYIFFITMILFKMANKCQRKQQNEIINAERASKQQQLLEQKQQNSEYEARKISNNIFYYSYAYVDQLPAYQKEKYGIVKVTKDSLINFDLQTKIKCPKDYYFQKNYDESLKMAFKSKEDLNIFIYDFTSPNTHIGDNFRATKKGKDLQNVKYDEPIGKLKTLSYNIGSRTNGFAIVFQNENYIMFFEFESGSLSPANLRQKGISFITNNLKAKTTTN</sequence>
<evidence type="ECO:0000313" key="3">
    <source>
        <dbReference type="Proteomes" id="UP001597118"/>
    </source>
</evidence>
<keyword evidence="3" id="KW-1185">Reference proteome</keyword>
<accession>A0ABW4I9J3</accession>
<protein>
    <recommendedName>
        <fullName evidence="4">Transmembrane protein</fullName>
    </recommendedName>
</protein>
<evidence type="ECO:0000256" key="1">
    <source>
        <dbReference type="SAM" id="Phobius"/>
    </source>
</evidence>
<name>A0ABW4I9J3_9SPHI</name>
<dbReference type="RefSeq" id="WP_379661279.1">
    <property type="nucleotide sequence ID" value="NZ_JBHUDG010000003.1"/>
</dbReference>
<dbReference type="EMBL" id="JBHUDG010000003">
    <property type="protein sequence ID" value="MFD1628895.1"/>
    <property type="molecule type" value="Genomic_DNA"/>
</dbReference>
<feature type="transmembrane region" description="Helical" evidence="1">
    <location>
        <begin position="12"/>
        <end position="29"/>
    </location>
</feature>
<organism evidence="2 3">
    <name type="scientific">Pseudopedobacter beijingensis</name>
    <dbReference type="NCBI Taxonomy" id="1207056"/>
    <lineage>
        <taxon>Bacteria</taxon>
        <taxon>Pseudomonadati</taxon>
        <taxon>Bacteroidota</taxon>
        <taxon>Sphingobacteriia</taxon>
        <taxon>Sphingobacteriales</taxon>
        <taxon>Sphingobacteriaceae</taxon>
        <taxon>Pseudopedobacter</taxon>
    </lineage>
</organism>
<keyword evidence="1" id="KW-0472">Membrane</keyword>